<dbReference type="GO" id="GO:0004794">
    <property type="term" value="F:threonine deaminase activity"/>
    <property type="evidence" value="ECO:0007669"/>
    <property type="project" value="TreeGrafter"/>
</dbReference>
<evidence type="ECO:0000256" key="3">
    <source>
        <dbReference type="ARBA" id="ARBA00023239"/>
    </source>
</evidence>
<dbReference type="PANTHER" id="PTHR48078:SF6">
    <property type="entry name" value="L-THREONINE DEHYDRATASE CATABOLIC TDCB"/>
    <property type="match status" value="1"/>
</dbReference>
<dbReference type="Pfam" id="PF00291">
    <property type="entry name" value="PALP"/>
    <property type="match status" value="1"/>
</dbReference>
<dbReference type="GO" id="GO:0006565">
    <property type="term" value="P:L-serine catabolic process"/>
    <property type="evidence" value="ECO:0007669"/>
    <property type="project" value="TreeGrafter"/>
</dbReference>
<evidence type="ECO:0000256" key="1">
    <source>
        <dbReference type="ARBA" id="ARBA00001933"/>
    </source>
</evidence>
<proteinExistence type="predicted"/>
<protein>
    <recommendedName>
        <fullName evidence="4">Tryptophan synthase beta chain-like PALP domain-containing protein</fullName>
    </recommendedName>
</protein>
<dbReference type="EMBL" id="UINC01001181">
    <property type="protein sequence ID" value="SUZ73498.1"/>
    <property type="molecule type" value="Genomic_DNA"/>
</dbReference>
<reference evidence="5" key="1">
    <citation type="submission" date="2018-05" db="EMBL/GenBank/DDBJ databases">
        <authorList>
            <person name="Lanie J.A."/>
            <person name="Ng W.-L."/>
            <person name="Kazmierczak K.M."/>
            <person name="Andrzejewski T.M."/>
            <person name="Davidsen T.M."/>
            <person name="Wayne K.J."/>
            <person name="Tettelin H."/>
            <person name="Glass J.I."/>
            <person name="Rusch D."/>
            <person name="Podicherti R."/>
            <person name="Tsui H.-C.T."/>
            <person name="Winkler M.E."/>
        </authorList>
    </citation>
    <scope>NUCLEOTIDE SEQUENCE</scope>
</reference>
<keyword evidence="2" id="KW-0663">Pyridoxal phosphate</keyword>
<dbReference type="InterPro" id="IPR050147">
    <property type="entry name" value="Ser/Thr_Dehydratase"/>
</dbReference>
<dbReference type="GO" id="GO:0003941">
    <property type="term" value="F:L-serine ammonia-lyase activity"/>
    <property type="evidence" value="ECO:0007669"/>
    <property type="project" value="TreeGrafter"/>
</dbReference>
<dbReference type="InterPro" id="IPR001926">
    <property type="entry name" value="TrpB-like_PALP"/>
</dbReference>
<dbReference type="GO" id="GO:0006567">
    <property type="term" value="P:L-threonine catabolic process"/>
    <property type="evidence" value="ECO:0007669"/>
    <property type="project" value="TreeGrafter"/>
</dbReference>
<dbReference type="InterPro" id="IPR036052">
    <property type="entry name" value="TrpB-like_PALP_sf"/>
</dbReference>
<sequence length="311" mass="31947">VYALARRTPLVPLAPLAGGNELPGRIHVKLETLQPIGSFKVRGAANAVAALTDKQLAEGVWTVSAGNAAQGVAFAARRAAARCRVMVIDTAPETKVRAIERLGATIVPASYDECWRVVEQHEHDCLPGHFVHPFDNDRFISGNGTIGLELLDQLPAADAIVASVGGGGLLVGIATAARALKPGIRIYSAEPETAAPLATSLAKGEASNFPGWQASFVDGCGGKSVTPTMWPLLRDTVDAAIVVSLDEIRRAMRLVASGTRVIAEGAGACAVAAALSGRAGSGVIIAVVSGGNIDAATFTRVVAVDHATGHS</sequence>
<feature type="non-terminal residue" evidence="5">
    <location>
        <position position="1"/>
    </location>
</feature>
<dbReference type="GO" id="GO:0009097">
    <property type="term" value="P:isoleucine biosynthetic process"/>
    <property type="evidence" value="ECO:0007669"/>
    <property type="project" value="TreeGrafter"/>
</dbReference>
<accession>A0A381Q3M5</accession>
<evidence type="ECO:0000259" key="4">
    <source>
        <dbReference type="Pfam" id="PF00291"/>
    </source>
</evidence>
<comment type="cofactor">
    <cofactor evidence="1">
        <name>pyridoxal 5'-phosphate</name>
        <dbReference type="ChEBI" id="CHEBI:597326"/>
    </cofactor>
</comment>
<evidence type="ECO:0000256" key="2">
    <source>
        <dbReference type="ARBA" id="ARBA00022898"/>
    </source>
</evidence>
<dbReference type="AlphaFoldDB" id="A0A381Q3M5"/>
<dbReference type="SUPFAM" id="SSF53686">
    <property type="entry name" value="Tryptophan synthase beta subunit-like PLP-dependent enzymes"/>
    <property type="match status" value="1"/>
</dbReference>
<dbReference type="Gene3D" id="3.40.50.1100">
    <property type="match status" value="2"/>
</dbReference>
<dbReference type="PANTHER" id="PTHR48078">
    <property type="entry name" value="THREONINE DEHYDRATASE, MITOCHONDRIAL-RELATED"/>
    <property type="match status" value="1"/>
</dbReference>
<organism evidence="5">
    <name type="scientific">marine metagenome</name>
    <dbReference type="NCBI Taxonomy" id="408172"/>
    <lineage>
        <taxon>unclassified sequences</taxon>
        <taxon>metagenomes</taxon>
        <taxon>ecological metagenomes</taxon>
    </lineage>
</organism>
<gene>
    <name evidence="5" type="ORF">METZ01_LOCUS26352</name>
</gene>
<name>A0A381Q3M5_9ZZZZ</name>
<evidence type="ECO:0000313" key="5">
    <source>
        <dbReference type="EMBL" id="SUZ73498.1"/>
    </source>
</evidence>
<keyword evidence="3" id="KW-0456">Lyase</keyword>
<feature type="domain" description="Tryptophan synthase beta chain-like PALP" evidence="4">
    <location>
        <begin position="5"/>
        <end position="290"/>
    </location>
</feature>